<organism evidence="1">
    <name type="scientific">uncultured Caudovirales phage</name>
    <dbReference type="NCBI Taxonomy" id="2100421"/>
    <lineage>
        <taxon>Viruses</taxon>
        <taxon>Duplodnaviria</taxon>
        <taxon>Heunggongvirae</taxon>
        <taxon>Uroviricota</taxon>
        <taxon>Caudoviricetes</taxon>
        <taxon>Peduoviridae</taxon>
        <taxon>Maltschvirus</taxon>
        <taxon>Maltschvirus maltsch</taxon>
    </lineage>
</organism>
<gene>
    <name evidence="1" type="ORF">10S11_51</name>
</gene>
<dbReference type="EMBL" id="MF417875">
    <property type="protein sequence ID" value="ASN68313.1"/>
    <property type="molecule type" value="Genomic_DNA"/>
</dbReference>
<name>A0A2H4J348_9CAUD</name>
<reference evidence="1" key="1">
    <citation type="submission" date="2017-06" db="EMBL/GenBank/DDBJ databases">
        <title>Novel phages from South African skin metaviromes.</title>
        <authorList>
            <person name="van Zyl L.J."/>
            <person name="Abrahams Y."/>
            <person name="Stander E.A."/>
            <person name="Kirby B.M."/>
            <person name="Clavaud C."/>
            <person name="Farcet C."/>
            <person name="Breton L."/>
            <person name="Trindade M.I."/>
        </authorList>
    </citation>
    <scope>NUCLEOTIDE SEQUENCE</scope>
</reference>
<protein>
    <submittedName>
        <fullName evidence="1">Uncharacterized protein</fullName>
    </submittedName>
</protein>
<evidence type="ECO:0000313" key="1">
    <source>
        <dbReference type="EMBL" id="ASN68313.1"/>
    </source>
</evidence>
<sequence length="58" mass="6791">MKKFTVKELKNILDQFDDDLEVRHEQIIPMPIMGVDIRDIDVYKCGKCVGKKKAVVIW</sequence>
<proteinExistence type="predicted"/>
<accession>A0A2H4J348</accession>